<organism evidence="1 2">
    <name type="scientific">Heyndrickxia sporothermodurans</name>
    <dbReference type="NCBI Taxonomy" id="46224"/>
    <lineage>
        <taxon>Bacteria</taxon>
        <taxon>Bacillati</taxon>
        <taxon>Bacillota</taxon>
        <taxon>Bacilli</taxon>
        <taxon>Bacillales</taxon>
        <taxon>Bacillaceae</taxon>
        <taxon>Heyndrickxia</taxon>
    </lineage>
</organism>
<dbReference type="RefSeq" id="WP_107958554.1">
    <property type="nucleotide sequence ID" value="NZ_CP066701.1"/>
</dbReference>
<evidence type="ECO:0000313" key="1">
    <source>
        <dbReference type="EMBL" id="QQX25503.1"/>
    </source>
</evidence>
<reference evidence="1 2" key="1">
    <citation type="submission" date="2020-12" db="EMBL/GenBank/DDBJ databases">
        <title>Taxonomic evaluation of the Bacillus sporothermodurans group of bacteria based on whole genome sequences.</title>
        <authorList>
            <person name="Fiedler G."/>
            <person name="Herbstmann A.-D."/>
            <person name="Doll E."/>
            <person name="Wenning M."/>
            <person name="Brinks E."/>
            <person name="Kabisch J."/>
            <person name="Breitenwieser F."/>
            <person name="Lappann M."/>
            <person name="Boehnlein C."/>
            <person name="Franz C."/>
        </authorList>
    </citation>
    <scope>NUCLEOTIDE SEQUENCE [LARGE SCALE GENOMIC DNA]</scope>
    <source>
        <strain evidence="1 2">DSM 10599</strain>
    </source>
</reference>
<dbReference type="EMBL" id="CP066701">
    <property type="protein sequence ID" value="QQX25503.1"/>
    <property type="molecule type" value="Genomic_DNA"/>
</dbReference>
<protein>
    <submittedName>
        <fullName evidence="1">Uncharacterized protein</fullName>
    </submittedName>
</protein>
<accession>A0AB37HKM4</accession>
<dbReference type="Proteomes" id="UP000595512">
    <property type="component" value="Chromosome"/>
</dbReference>
<name>A0AB37HKM4_9BACI</name>
<gene>
    <name evidence="1" type="ORF">JGZ69_00275</name>
</gene>
<dbReference type="AlphaFoldDB" id="A0AB37HKM4"/>
<proteinExistence type="predicted"/>
<evidence type="ECO:0000313" key="2">
    <source>
        <dbReference type="Proteomes" id="UP000595512"/>
    </source>
</evidence>
<sequence>MLDNIKDKVFTNVVKADLENEINQVGESISLILKKYAHLFDGNYNKFLMLLIESYINNYDENTNTFTLDFNHILAKVPQESKDKLFAMLIEKFSKGLKIVDFTKEDKLETVEINNEEIEKPNEVFDF</sequence>
<dbReference type="KEGG" id="hspo:JGZ69_00275"/>